<evidence type="ECO:0000313" key="2">
    <source>
        <dbReference type="EMBL" id="KIK06080.1"/>
    </source>
</evidence>
<name>A0A0C9X1U2_9AGAR</name>
<sequence length="64" mass="7432">MTFVWVQVSMGWGGRLVFSSRRVAPFCSLYFYASLLLLIQEIFLFDLNFCLSKYAFSCTLWNSG</sequence>
<gene>
    <name evidence="2" type="ORF">K443DRAFT_308519</name>
</gene>
<dbReference type="AlphaFoldDB" id="A0A0C9X1U2"/>
<evidence type="ECO:0000313" key="3">
    <source>
        <dbReference type="Proteomes" id="UP000054477"/>
    </source>
</evidence>
<keyword evidence="1" id="KW-0812">Transmembrane</keyword>
<keyword evidence="1" id="KW-1133">Transmembrane helix</keyword>
<organism evidence="2 3">
    <name type="scientific">Laccaria amethystina LaAM-08-1</name>
    <dbReference type="NCBI Taxonomy" id="1095629"/>
    <lineage>
        <taxon>Eukaryota</taxon>
        <taxon>Fungi</taxon>
        <taxon>Dikarya</taxon>
        <taxon>Basidiomycota</taxon>
        <taxon>Agaricomycotina</taxon>
        <taxon>Agaricomycetes</taxon>
        <taxon>Agaricomycetidae</taxon>
        <taxon>Agaricales</taxon>
        <taxon>Agaricineae</taxon>
        <taxon>Hydnangiaceae</taxon>
        <taxon>Laccaria</taxon>
    </lineage>
</organism>
<protein>
    <submittedName>
        <fullName evidence="2">Unplaced genomic scaffold K443scaffold_20, whole genome shotgun sequence</fullName>
    </submittedName>
</protein>
<dbReference type="EMBL" id="KN838555">
    <property type="protein sequence ID" value="KIK06080.1"/>
    <property type="molecule type" value="Genomic_DNA"/>
</dbReference>
<evidence type="ECO:0000256" key="1">
    <source>
        <dbReference type="SAM" id="Phobius"/>
    </source>
</evidence>
<dbReference type="HOGENOM" id="CLU_2867998_0_0_1"/>
<feature type="transmembrane region" description="Helical" evidence="1">
    <location>
        <begin position="29"/>
        <end position="51"/>
    </location>
</feature>
<reference evidence="2 3" key="1">
    <citation type="submission" date="2014-04" db="EMBL/GenBank/DDBJ databases">
        <authorList>
            <consortium name="DOE Joint Genome Institute"/>
            <person name="Kuo A."/>
            <person name="Kohler A."/>
            <person name="Nagy L.G."/>
            <person name="Floudas D."/>
            <person name="Copeland A."/>
            <person name="Barry K.W."/>
            <person name="Cichocki N."/>
            <person name="Veneault-Fourrey C."/>
            <person name="LaButti K."/>
            <person name="Lindquist E.A."/>
            <person name="Lipzen A."/>
            <person name="Lundell T."/>
            <person name="Morin E."/>
            <person name="Murat C."/>
            <person name="Sun H."/>
            <person name="Tunlid A."/>
            <person name="Henrissat B."/>
            <person name="Grigoriev I.V."/>
            <person name="Hibbett D.S."/>
            <person name="Martin F."/>
            <person name="Nordberg H.P."/>
            <person name="Cantor M.N."/>
            <person name="Hua S.X."/>
        </authorList>
    </citation>
    <scope>NUCLEOTIDE SEQUENCE [LARGE SCALE GENOMIC DNA]</scope>
    <source>
        <strain evidence="2 3">LaAM-08-1</strain>
    </source>
</reference>
<accession>A0A0C9X1U2</accession>
<keyword evidence="3" id="KW-1185">Reference proteome</keyword>
<keyword evidence="1" id="KW-0472">Membrane</keyword>
<dbReference type="Proteomes" id="UP000054477">
    <property type="component" value="Unassembled WGS sequence"/>
</dbReference>
<proteinExistence type="predicted"/>
<reference evidence="3" key="2">
    <citation type="submission" date="2015-01" db="EMBL/GenBank/DDBJ databases">
        <title>Evolutionary Origins and Diversification of the Mycorrhizal Mutualists.</title>
        <authorList>
            <consortium name="DOE Joint Genome Institute"/>
            <consortium name="Mycorrhizal Genomics Consortium"/>
            <person name="Kohler A."/>
            <person name="Kuo A."/>
            <person name="Nagy L.G."/>
            <person name="Floudas D."/>
            <person name="Copeland A."/>
            <person name="Barry K.W."/>
            <person name="Cichocki N."/>
            <person name="Veneault-Fourrey C."/>
            <person name="LaButti K."/>
            <person name="Lindquist E.A."/>
            <person name="Lipzen A."/>
            <person name="Lundell T."/>
            <person name="Morin E."/>
            <person name="Murat C."/>
            <person name="Riley R."/>
            <person name="Ohm R."/>
            <person name="Sun H."/>
            <person name="Tunlid A."/>
            <person name="Henrissat B."/>
            <person name="Grigoriev I.V."/>
            <person name="Hibbett D.S."/>
            <person name="Martin F."/>
        </authorList>
    </citation>
    <scope>NUCLEOTIDE SEQUENCE [LARGE SCALE GENOMIC DNA]</scope>
    <source>
        <strain evidence="3">LaAM-08-1</strain>
    </source>
</reference>